<dbReference type="EnsemblPlants" id="evm.model.09.1216">
    <property type="protein sequence ID" value="cds.evm.model.09.1216"/>
    <property type="gene ID" value="evm.TU.09.1216"/>
</dbReference>
<sequence>MAVAKRRPSVSSTSVGSPVRPSYGTVGGSMPFLAQFAQKASAARCDYSPRVTSEKETQEIINQLEIPCQSTTYFTGSLSLCLRSHLMPYT</sequence>
<evidence type="ECO:0000313" key="2">
    <source>
        <dbReference type="EnsemblPlants" id="cds.evm.model.09.1216"/>
    </source>
</evidence>
<protein>
    <submittedName>
        <fullName evidence="2">Uncharacterized protein</fullName>
    </submittedName>
</protein>
<reference evidence="2" key="2">
    <citation type="submission" date="2021-03" db="UniProtKB">
        <authorList>
            <consortium name="EnsemblPlants"/>
        </authorList>
    </citation>
    <scope>IDENTIFICATION</scope>
</reference>
<proteinExistence type="predicted"/>
<dbReference type="EMBL" id="UZAU01000757">
    <property type="status" value="NOT_ANNOTATED_CDS"/>
    <property type="molecule type" value="Genomic_DNA"/>
</dbReference>
<dbReference type="Gramene" id="evm.model.09.1216">
    <property type="protein sequence ID" value="cds.evm.model.09.1216"/>
    <property type="gene ID" value="evm.TU.09.1216"/>
</dbReference>
<keyword evidence="3" id="KW-1185">Reference proteome</keyword>
<evidence type="ECO:0000256" key="1">
    <source>
        <dbReference type="SAM" id="MobiDB-lite"/>
    </source>
</evidence>
<dbReference type="Proteomes" id="UP000596661">
    <property type="component" value="Chromosome 9"/>
</dbReference>
<dbReference type="AlphaFoldDB" id="A0A803QDR0"/>
<name>A0A803QDR0_CANSA</name>
<organism evidence="2 3">
    <name type="scientific">Cannabis sativa</name>
    <name type="common">Hemp</name>
    <name type="synonym">Marijuana</name>
    <dbReference type="NCBI Taxonomy" id="3483"/>
    <lineage>
        <taxon>Eukaryota</taxon>
        <taxon>Viridiplantae</taxon>
        <taxon>Streptophyta</taxon>
        <taxon>Embryophyta</taxon>
        <taxon>Tracheophyta</taxon>
        <taxon>Spermatophyta</taxon>
        <taxon>Magnoliopsida</taxon>
        <taxon>eudicotyledons</taxon>
        <taxon>Gunneridae</taxon>
        <taxon>Pentapetalae</taxon>
        <taxon>rosids</taxon>
        <taxon>fabids</taxon>
        <taxon>Rosales</taxon>
        <taxon>Cannabaceae</taxon>
        <taxon>Cannabis</taxon>
    </lineage>
</organism>
<feature type="region of interest" description="Disordered" evidence="1">
    <location>
        <begin position="1"/>
        <end position="22"/>
    </location>
</feature>
<accession>A0A803QDR0</accession>
<feature type="compositionally biased region" description="Low complexity" evidence="1">
    <location>
        <begin position="9"/>
        <end position="22"/>
    </location>
</feature>
<reference evidence="2" key="1">
    <citation type="submission" date="2018-11" db="EMBL/GenBank/DDBJ databases">
        <authorList>
            <person name="Grassa J C."/>
        </authorList>
    </citation>
    <scope>NUCLEOTIDE SEQUENCE [LARGE SCALE GENOMIC DNA]</scope>
</reference>
<evidence type="ECO:0000313" key="3">
    <source>
        <dbReference type="Proteomes" id="UP000596661"/>
    </source>
</evidence>